<dbReference type="EMBL" id="JARKHS020013199">
    <property type="protein sequence ID" value="KAK8776250.1"/>
    <property type="molecule type" value="Genomic_DNA"/>
</dbReference>
<feature type="region of interest" description="Disordered" evidence="1">
    <location>
        <begin position="150"/>
        <end position="171"/>
    </location>
</feature>
<keyword evidence="4" id="KW-1185">Reference proteome</keyword>
<sequence length="644" mass="66661">MGFAHIHRIFAAQIITLALACFSFTNALSGSDTPFLNRTSSSYPLPTSPDPSPAESVAAPVHSCPFLRTTQHPICAPDGPLGSQAVRSPTKSAREDKRRGALVLLFSGLGNTAAMGFARIHRIFAAQVITLALACFSSTNALSGSDIPYLHGTSSSDPPPTSPDPSPAESVAAPVQSCPVLCTTEHPICAPDGPLGSQAVRSPTKSAREDKRRGALVLLFSGLGNTAAIGFARIHRIFAAQVITLALACFSSTNALSGSDIPYLHGTSSSDPPPTSPDPSPAESVAAPVQSCPVLCTTEHPICAPDGPLGSQAVRSPTKSAREDKRRGALVLLFSGLGNTAAMGFARIHRLFAAQVITLALACSSSTNALSGSDIPYLHRTSSSDPLPTSPDPSPAESMAAPVNSCPVLCSTEHPICAPDGPLGSQAVRSPTKSAREDKRRGALVLLFSGLGNAPAMGFARIHRLFSAQVITHALACFSSTKALSGSDIPYLHRTSSSDPLPTSSDPSPAESVAAPVHSCPLLCTTEHPICAPHRPLGSQAVRSPTKSAREDKRRGALVVLFSGLGNAAAMGFARIHRIFAAQVITLALACFSSTNALSGSDIPYLHRTSSSDPFPTSSDPSPAESVAAPVNSCPVLCSTEHPI</sequence>
<feature type="chain" id="PRO_5042844038" evidence="2">
    <location>
        <begin position="28"/>
        <end position="644"/>
    </location>
</feature>
<evidence type="ECO:0000313" key="3">
    <source>
        <dbReference type="EMBL" id="KAK8776250.1"/>
    </source>
</evidence>
<evidence type="ECO:0000256" key="1">
    <source>
        <dbReference type="SAM" id="MobiDB-lite"/>
    </source>
</evidence>
<dbReference type="AlphaFoldDB" id="A0AAQ4ENG8"/>
<comment type="caution">
    <text evidence="3">The sequence shown here is derived from an EMBL/GenBank/DDBJ whole genome shotgun (WGS) entry which is preliminary data.</text>
</comment>
<gene>
    <name evidence="3" type="ORF">V5799_030406</name>
</gene>
<feature type="compositionally biased region" description="Pro residues" evidence="1">
    <location>
        <begin position="271"/>
        <end position="280"/>
    </location>
</feature>
<keyword evidence="2" id="KW-0732">Signal</keyword>
<feature type="signal peptide" evidence="2">
    <location>
        <begin position="1"/>
        <end position="27"/>
    </location>
</feature>
<feature type="region of interest" description="Disordered" evidence="1">
    <location>
        <begin position="264"/>
        <end position="285"/>
    </location>
</feature>
<feature type="compositionally biased region" description="Pro residues" evidence="1">
    <location>
        <begin position="157"/>
        <end position="166"/>
    </location>
</feature>
<protein>
    <submittedName>
        <fullName evidence="3">Uncharacterized protein</fullName>
    </submittedName>
</protein>
<proteinExistence type="predicted"/>
<reference evidence="3 4" key="1">
    <citation type="journal article" date="2023" name="Arcadia Sci">
        <title>De novo assembly of a long-read Amblyomma americanum tick genome.</title>
        <authorList>
            <person name="Chou S."/>
            <person name="Poskanzer K.E."/>
            <person name="Rollins M."/>
            <person name="Thuy-Boun P.S."/>
        </authorList>
    </citation>
    <scope>NUCLEOTIDE SEQUENCE [LARGE SCALE GENOMIC DNA]</scope>
    <source>
        <strain evidence="3">F_SG_1</strain>
        <tissue evidence="3">Salivary glands</tissue>
    </source>
</reference>
<dbReference type="Proteomes" id="UP001321473">
    <property type="component" value="Unassembled WGS sequence"/>
</dbReference>
<name>A0AAQ4ENG8_AMBAM</name>
<organism evidence="3 4">
    <name type="scientific">Amblyomma americanum</name>
    <name type="common">Lone star tick</name>
    <dbReference type="NCBI Taxonomy" id="6943"/>
    <lineage>
        <taxon>Eukaryota</taxon>
        <taxon>Metazoa</taxon>
        <taxon>Ecdysozoa</taxon>
        <taxon>Arthropoda</taxon>
        <taxon>Chelicerata</taxon>
        <taxon>Arachnida</taxon>
        <taxon>Acari</taxon>
        <taxon>Parasitiformes</taxon>
        <taxon>Ixodida</taxon>
        <taxon>Ixodoidea</taxon>
        <taxon>Ixodidae</taxon>
        <taxon>Amblyomminae</taxon>
        <taxon>Amblyomma</taxon>
    </lineage>
</organism>
<evidence type="ECO:0000256" key="2">
    <source>
        <dbReference type="SAM" id="SignalP"/>
    </source>
</evidence>
<accession>A0AAQ4ENG8</accession>
<evidence type="ECO:0000313" key="4">
    <source>
        <dbReference type="Proteomes" id="UP001321473"/>
    </source>
</evidence>